<proteinExistence type="predicted"/>
<evidence type="ECO:0000256" key="1">
    <source>
        <dbReference type="SAM" id="MobiDB-lite"/>
    </source>
</evidence>
<dbReference type="STRING" id="436010.A0A166XB13"/>
<keyword evidence="2" id="KW-0472">Membrane</keyword>
<dbReference type="InterPro" id="IPR036927">
    <property type="entry name" value="Cyt_c_oxase-like_su1_sf"/>
</dbReference>
<accession>A0A166XB13</accession>
<keyword evidence="2" id="KW-1133">Transmembrane helix</keyword>
<dbReference type="EMBL" id="KV417480">
    <property type="protein sequence ID" value="KZP34601.1"/>
    <property type="molecule type" value="Genomic_DNA"/>
</dbReference>
<gene>
    <name evidence="3" type="ORF">FIBSPDRAFT_846692</name>
</gene>
<reference evidence="3 4" key="1">
    <citation type="journal article" date="2016" name="Mol. Biol. Evol.">
        <title>Comparative Genomics of Early-Diverging Mushroom-Forming Fungi Provides Insights into the Origins of Lignocellulose Decay Capabilities.</title>
        <authorList>
            <person name="Nagy L.G."/>
            <person name="Riley R."/>
            <person name="Tritt A."/>
            <person name="Adam C."/>
            <person name="Daum C."/>
            <person name="Floudas D."/>
            <person name="Sun H."/>
            <person name="Yadav J.S."/>
            <person name="Pangilinan J."/>
            <person name="Larsson K.H."/>
            <person name="Matsuura K."/>
            <person name="Barry K."/>
            <person name="Labutti K."/>
            <person name="Kuo R."/>
            <person name="Ohm R.A."/>
            <person name="Bhattacharya S.S."/>
            <person name="Shirouzu T."/>
            <person name="Yoshinaga Y."/>
            <person name="Martin F.M."/>
            <person name="Grigoriev I.V."/>
            <person name="Hibbett D.S."/>
        </authorList>
    </citation>
    <scope>NUCLEOTIDE SEQUENCE [LARGE SCALE GENOMIC DNA]</scope>
    <source>
        <strain evidence="3 4">CBS 109695</strain>
    </source>
</reference>
<dbReference type="Gene3D" id="1.20.210.10">
    <property type="entry name" value="Cytochrome c oxidase-like, subunit I domain"/>
    <property type="match status" value="1"/>
</dbReference>
<keyword evidence="4" id="KW-1185">Reference proteome</keyword>
<evidence type="ECO:0000313" key="3">
    <source>
        <dbReference type="EMBL" id="KZP34601.1"/>
    </source>
</evidence>
<dbReference type="PANTHER" id="PTHR36694:SF11">
    <property type="entry name" value="LP21121P-RELATED"/>
    <property type="match status" value="1"/>
</dbReference>
<sequence>MTFSLRAHLLERKTFCCCLPVRVGAIAMSLLTMLLSGAVSLFLWVQVSEANDGDPPLDQDTVTAYILTGVVQTLLFVGSILGFLGAIVRKQSFVQIYSWFIWIHLFLSLAAGSFFIWTVTHTIGIGEMSCKQVIPQDGEQQVCSQVLSLAGGLLIGVVVLVWLVEIYGALIIARYSHNIRKDKLEIRRKEELQLSAGHPTFSTSEVNLGLLAPPVGTHHQDITTTHDQHLEMGLPVYEAGTTGYGGGQWSLQEASAQEKRQLREAGDMDDEPE</sequence>
<feature type="transmembrane region" description="Helical" evidence="2">
    <location>
        <begin position="149"/>
        <end position="173"/>
    </location>
</feature>
<feature type="compositionally biased region" description="Basic and acidic residues" evidence="1">
    <location>
        <begin position="256"/>
        <end position="266"/>
    </location>
</feature>
<name>A0A166XB13_9AGAM</name>
<dbReference type="AlphaFoldDB" id="A0A166XB13"/>
<feature type="transmembrane region" description="Helical" evidence="2">
    <location>
        <begin position="21"/>
        <end position="44"/>
    </location>
</feature>
<dbReference type="GO" id="GO:0005739">
    <property type="term" value="C:mitochondrion"/>
    <property type="evidence" value="ECO:0007669"/>
    <property type="project" value="UniProtKB-ARBA"/>
</dbReference>
<feature type="transmembrane region" description="Helical" evidence="2">
    <location>
        <begin position="64"/>
        <end position="87"/>
    </location>
</feature>
<dbReference type="OrthoDB" id="7862095at2759"/>
<protein>
    <submittedName>
        <fullName evidence="3">Uncharacterized protein</fullName>
    </submittedName>
</protein>
<dbReference type="Proteomes" id="UP000076532">
    <property type="component" value="Unassembled WGS sequence"/>
</dbReference>
<feature type="transmembrane region" description="Helical" evidence="2">
    <location>
        <begin position="99"/>
        <end position="119"/>
    </location>
</feature>
<organism evidence="3 4">
    <name type="scientific">Athelia psychrophila</name>
    <dbReference type="NCBI Taxonomy" id="1759441"/>
    <lineage>
        <taxon>Eukaryota</taxon>
        <taxon>Fungi</taxon>
        <taxon>Dikarya</taxon>
        <taxon>Basidiomycota</taxon>
        <taxon>Agaricomycotina</taxon>
        <taxon>Agaricomycetes</taxon>
        <taxon>Agaricomycetidae</taxon>
        <taxon>Atheliales</taxon>
        <taxon>Atheliaceae</taxon>
        <taxon>Athelia</taxon>
    </lineage>
</organism>
<dbReference type="PANTHER" id="PTHR36694">
    <property type="entry name" value="PASIFLORA 1, ISOFORM A-RELATED"/>
    <property type="match status" value="1"/>
</dbReference>
<feature type="region of interest" description="Disordered" evidence="1">
    <location>
        <begin position="253"/>
        <end position="273"/>
    </location>
</feature>
<evidence type="ECO:0000313" key="4">
    <source>
        <dbReference type="Proteomes" id="UP000076532"/>
    </source>
</evidence>
<evidence type="ECO:0000256" key="2">
    <source>
        <dbReference type="SAM" id="Phobius"/>
    </source>
</evidence>
<keyword evidence="2" id="KW-0812">Transmembrane</keyword>